<feature type="transmembrane region" description="Helical" evidence="2">
    <location>
        <begin position="152"/>
        <end position="172"/>
    </location>
</feature>
<evidence type="ECO:0000256" key="2">
    <source>
        <dbReference type="SAM" id="Phobius"/>
    </source>
</evidence>
<feature type="transmembrane region" description="Helical" evidence="2">
    <location>
        <begin position="317"/>
        <end position="336"/>
    </location>
</feature>
<evidence type="ECO:0000313" key="4">
    <source>
        <dbReference type="Proteomes" id="UP000664332"/>
    </source>
</evidence>
<feature type="transmembrane region" description="Helical" evidence="2">
    <location>
        <begin position="503"/>
        <end position="527"/>
    </location>
</feature>
<dbReference type="RefSeq" id="WP_207279051.1">
    <property type="nucleotide sequence ID" value="NZ_JAFLEQ010000015.1"/>
</dbReference>
<feature type="transmembrane region" description="Helical" evidence="2">
    <location>
        <begin position="184"/>
        <end position="204"/>
    </location>
</feature>
<feature type="transmembrane region" description="Helical" evidence="2">
    <location>
        <begin position="478"/>
        <end position="497"/>
    </location>
</feature>
<feature type="transmembrane region" description="Helical" evidence="2">
    <location>
        <begin position="452"/>
        <end position="471"/>
    </location>
</feature>
<keyword evidence="2" id="KW-0472">Membrane</keyword>
<feature type="transmembrane region" description="Helical" evidence="2">
    <location>
        <begin position="603"/>
        <end position="621"/>
    </location>
</feature>
<feature type="transmembrane region" description="Helical" evidence="2">
    <location>
        <begin position="264"/>
        <end position="281"/>
    </location>
</feature>
<feature type="transmembrane region" description="Helical" evidence="2">
    <location>
        <begin position="235"/>
        <end position="252"/>
    </location>
</feature>
<evidence type="ECO:0000256" key="1">
    <source>
        <dbReference type="SAM" id="MobiDB-lite"/>
    </source>
</evidence>
<feature type="transmembrane region" description="Helical" evidence="2">
    <location>
        <begin position="420"/>
        <end position="440"/>
    </location>
</feature>
<dbReference type="Proteomes" id="UP000664332">
    <property type="component" value="Unassembled WGS sequence"/>
</dbReference>
<evidence type="ECO:0008006" key="5">
    <source>
        <dbReference type="Google" id="ProtNLM"/>
    </source>
</evidence>
<evidence type="ECO:0000313" key="3">
    <source>
        <dbReference type="EMBL" id="MBN9644563.1"/>
    </source>
</evidence>
<feature type="transmembrane region" description="Helical" evidence="2">
    <location>
        <begin position="539"/>
        <end position="563"/>
    </location>
</feature>
<dbReference type="EMBL" id="JAFLEQ010000015">
    <property type="protein sequence ID" value="MBN9644563.1"/>
    <property type="molecule type" value="Genomic_DNA"/>
</dbReference>
<comment type="caution">
    <text evidence="3">The sequence shown here is derived from an EMBL/GenBank/DDBJ whole genome shotgun (WGS) entry which is preliminary data.</text>
</comment>
<keyword evidence="4" id="KW-1185">Reference proteome</keyword>
<keyword evidence="2" id="KW-0812">Transmembrane</keyword>
<feature type="transmembrane region" description="Helical" evidence="2">
    <location>
        <begin position="293"/>
        <end position="311"/>
    </location>
</feature>
<keyword evidence="2" id="KW-1133">Transmembrane helix</keyword>
<feature type="compositionally biased region" description="Polar residues" evidence="1">
    <location>
        <begin position="694"/>
        <end position="706"/>
    </location>
</feature>
<feature type="compositionally biased region" description="Low complexity" evidence="1">
    <location>
        <begin position="666"/>
        <end position="693"/>
    </location>
</feature>
<feature type="transmembrane region" description="Helical" evidence="2">
    <location>
        <begin position="348"/>
        <end position="365"/>
    </location>
</feature>
<feature type="compositionally biased region" description="Low complexity" evidence="1">
    <location>
        <begin position="77"/>
        <end position="100"/>
    </location>
</feature>
<feature type="region of interest" description="Disordered" evidence="1">
    <location>
        <begin position="30"/>
        <end position="114"/>
    </location>
</feature>
<organism evidence="3 4">
    <name type="scientific">Corynebacterium mendelii</name>
    <dbReference type="NCBI Taxonomy" id="2765362"/>
    <lineage>
        <taxon>Bacteria</taxon>
        <taxon>Bacillati</taxon>
        <taxon>Actinomycetota</taxon>
        <taxon>Actinomycetes</taxon>
        <taxon>Mycobacteriales</taxon>
        <taxon>Corynebacteriaceae</taxon>
        <taxon>Corynebacterium</taxon>
    </lineage>
</organism>
<feature type="transmembrane region" description="Helical" evidence="2">
    <location>
        <begin position="569"/>
        <end position="591"/>
    </location>
</feature>
<feature type="transmembrane region" description="Helical" evidence="2">
    <location>
        <begin position="117"/>
        <end position="140"/>
    </location>
</feature>
<proteinExistence type="predicted"/>
<reference evidence="3" key="1">
    <citation type="submission" date="2021-03" db="EMBL/GenBank/DDBJ databases">
        <authorList>
            <person name="Sun Q."/>
        </authorList>
    </citation>
    <scope>NUCLEOTIDE SEQUENCE</scope>
    <source>
        <strain evidence="3">CCM 8862</strain>
    </source>
</reference>
<dbReference type="AlphaFoldDB" id="A0A939E0R1"/>
<name>A0A939E0R1_9CORY</name>
<feature type="region of interest" description="Disordered" evidence="1">
    <location>
        <begin position="655"/>
        <end position="720"/>
    </location>
</feature>
<sequence length="720" mass="74524">MTDCPDHEHDRVDLLARRLTELENKVDRLIDAVDGEPGNGLPAGDDRQPAAAHRRVADASGTRQRDGQSVHDTVPKAAAPRAAAGNRPGHPGKGSPVSRRQQSRRQRPAARPGPSRSLGVVGVLMLFGAGVTIAGIWLLVATAVNAGLVTDGAIVAAGLVLSAVLFGAGVLTGRSRLPQGISSVFVVAALLGYAATVLSGSAVYGLWPPIVSSVLLVAGNAGLLFWLTRRNRPTAIAWAAGLMMVVATVNTADAPSPGSWDVPAIILASPVALALVVVAVTRRKPWSAVRASTAVTCSIASAAHLVAVWLSPTEETYVLLGEAVVVLVVVIVALSGRCPSPGALSDSLLLVVLPATVLSVVIILFESWATRGLATVVTVLYLAVALAGARLGEITPGDTTTAADPAPGVQSDLADRRMHMIVAGLSLVALHLLAFYQALIDTSPLTDVDFEVLRLGMLVAGAAVMLALVRFESMSLPVVCWSLVMVAGPLPLIESTLEFKPLWLSGTMSILTGITCVLVTVVAVVVATRFGPLPKLNAVVVFFYALLLSYTGIVTVVAFILSPVSTTDWAVFVGQGTVSLVWLVAAGWLLLGPGSTQSAIRGTLGLALAVAASIKLVVVDLAGSNDWIRIAVFLLCGSSTLVIAVLRARRDRATLPDTHNTTPVSHATATAAGAPVPAAHTATPGTTDTGTVDNSNNRPGWTSPYTQGKPERQDLGDTSD</sequence>
<protein>
    <recommendedName>
        <fullName evidence="5">DUF2339 domain-containing protein</fullName>
    </recommendedName>
</protein>
<feature type="transmembrane region" description="Helical" evidence="2">
    <location>
        <begin position="371"/>
        <end position="389"/>
    </location>
</feature>
<gene>
    <name evidence="3" type="ORF">JZY06_08065</name>
</gene>
<feature type="compositionally biased region" description="Basic and acidic residues" evidence="1">
    <location>
        <begin position="709"/>
        <end position="720"/>
    </location>
</feature>
<feature type="transmembrane region" description="Helical" evidence="2">
    <location>
        <begin position="210"/>
        <end position="228"/>
    </location>
</feature>
<feature type="transmembrane region" description="Helical" evidence="2">
    <location>
        <begin position="627"/>
        <end position="646"/>
    </location>
</feature>
<accession>A0A939E0R1</accession>